<dbReference type="PROSITE" id="PS50893">
    <property type="entry name" value="ABC_TRANSPORTER_2"/>
    <property type="match status" value="1"/>
</dbReference>
<evidence type="ECO:0000313" key="10">
    <source>
        <dbReference type="Proteomes" id="UP000646365"/>
    </source>
</evidence>
<evidence type="ECO:0000313" key="9">
    <source>
        <dbReference type="EMBL" id="GGF37557.1"/>
    </source>
</evidence>
<dbReference type="GO" id="GO:0005524">
    <property type="term" value="F:ATP binding"/>
    <property type="evidence" value="ECO:0007669"/>
    <property type="project" value="UniProtKB-KW"/>
</dbReference>
<reference evidence="9" key="2">
    <citation type="submission" date="2020-09" db="EMBL/GenBank/DDBJ databases">
        <authorList>
            <person name="Sun Q."/>
            <person name="Zhou Y."/>
        </authorList>
    </citation>
    <scope>NUCLEOTIDE SEQUENCE</scope>
    <source>
        <strain evidence="9">CGMCC 1.15725</strain>
    </source>
</reference>
<dbReference type="GO" id="GO:0016887">
    <property type="term" value="F:ATP hydrolysis activity"/>
    <property type="evidence" value="ECO:0007669"/>
    <property type="project" value="InterPro"/>
</dbReference>
<evidence type="ECO:0000259" key="8">
    <source>
        <dbReference type="PROSITE" id="PS50893"/>
    </source>
</evidence>
<keyword evidence="3" id="KW-0813">Transport</keyword>
<dbReference type="AlphaFoldDB" id="A0A8J2YXW3"/>
<keyword evidence="10" id="KW-1185">Reference proteome</keyword>
<dbReference type="Gene3D" id="3.40.50.300">
    <property type="entry name" value="P-loop containing nucleotide triphosphate hydrolases"/>
    <property type="match status" value="1"/>
</dbReference>
<evidence type="ECO:0000256" key="6">
    <source>
        <dbReference type="ARBA" id="ARBA00022840"/>
    </source>
</evidence>
<keyword evidence="7" id="KW-0472">Membrane</keyword>
<feature type="domain" description="ABC transporter" evidence="8">
    <location>
        <begin position="9"/>
        <end position="255"/>
    </location>
</feature>
<dbReference type="InterPro" id="IPR013563">
    <property type="entry name" value="Oligopep_ABC_C"/>
</dbReference>
<evidence type="ECO:0000256" key="1">
    <source>
        <dbReference type="ARBA" id="ARBA00004417"/>
    </source>
</evidence>
<dbReference type="EMBL" id="BMJQ01000015">
    <property type="protein sequence ID" value="GGF37557.1"/>
    <property type="molecule type" value="Genomic_DNA"/>
</dbReference>
<comment type="subcellular location">
    <subcellularLocation>
        <location evidence="1">Cell inner membrane</location>
        <topology evidence="1">Peripheral membrane protein</topology>
    </subcellularLocation>
</comment>
<dbReference type="GO" id="GO:0015833">
    <property type="term" value="P:peptide transport"/>
    <property type="evidence" value="ECO:0007669"/>
    <property type="project" value="InterPro"/>
</dbReference>
<dbReference type="GO" id="GO:0005886">
    <property type="term" value="C:plasma membrane"/>
    <property type="evidence" value="ECO:0007669"/>
    <property type="project" value="UniProtKB-SubCell"/>
</dbReference>
<dbReference type="CDD" id="cd03257">
    <property type="entry name" value="ABC_NikE_OppD_transporters"/>
    <property type="match status" value="1"/>
</dbReference>
<dbReference type="FunFam" id="3.40.50.300:FF:000016">
    <property type="entry name" value="Oligopeptide ABC transporter ATP-binding component"/>
    <property type="match status" value="1"/>
</dbReference>
<dbReference type="GO" id="GO:0055085">
    <property type="term" value="P:transmembrane transport"/>
    <property type="evidence" value="ECO:0007669"/>
    <property type="project" value="UniProtKB-ARBA"/>
</dbReference>
<dbReference type="InterPro" id="IPR050388">
    <property type="entry name" value="ABC_Ni/Peptide_Import"/>
</dbReference>
<dbReference type="InterPro" id="IPR017871">
    <property type="entry name" value="ABC_transporter-like_CS"/>
</dbReference>
<keyword evidence="6" id="KW-0067">ATP-binding</keyword>
<comment type="caution">
    <text evidence="9">The sequence shown here is derived from an EMBL/GenBank/DDBJ whole genome shotgun (WGS) entry which is preliminary data.</text>
</comment>
<dbReference type="NCBIfam" id="TIGR01727">
    <property type="entry name" value="oligo_HPY"/>
    <property type="match status" value="1"/>
</dbReference>
<dbReference type="RefSeq" id="WP_189050895.1">
    <property type="nucleotide sequence ID" value="NZ_BMJQ01000015.1"/>
</dbReference>
<gene>
    <name evidence="9" type="ORF">GCM10011611_50050</name>
</gene>
<evidence type="ECO:0000256" key="2">
    <source>
        <dbReference type="ARBA" id="ARBA00005417"/>
    </source>
</evidence>
<dbReference type="InterPro" id="IPR003593">
    <property type="entry name" value="AAA+_ATPase"/>
</dbReference>
<dbReference type="InterPro" id="IPR003439">
    <property type="entry name" value="ABC_transporter-like_ATP-bd"/>
</dbReference>
<dbReference type="Pfam" id="PF08352">
    <property type="entry name" value="oligo_HPY"/>
    <property type="match status" value="1"/>
</dbReference>
<protein>
    <submittedName>
        <fullName evidence="9">ABC di/oligopeptide transporter ATPase</fullName>
    </submittedName>
</protein>
<proteinExistence type="inferred from homology"/>
<name>A0A8J2YXW3_9PROT</name>
<evidence type="ECO:0000256" key="4">
    <source>
        <dbReference type="ARBA" id="ARBA00022475"/>
    </source>
</evidence>
<sequence>MTAAVKPLLEIDGLTTEVGHLRILDRVSFSIGAGEVVGVVGESGSGKSMTALSTMRLLPETVRVTAGTVRFAGADLLALSEAEMRRIRGDRIAMIFQEPMSSLNPVLSIGEQIVETLVHHRGAGRAEAKRRAIELLELVEIPAAAKRLGDYPHQLSGGMRQRVMIAIALACEPKLLIADEPTTALDVTVQAQILDLLRSLRRELAMSIMLITHDLGVVAEFADRVVVLYAGRVAETGPVKALFRAPFHPYTQGLLGSIPPLDGPLCRPLPIPGTVPALADMPEGCRFQPRCAVAASRCTGAPPFFMLDAGHEAACWRAAPEARVVGEPAGETA</sequence>
<dbReference type="Proteomes" id="UP000646365">
    <property type="component" value="Unassembled WGS sequence"/>
</dbReference>
<dbReference type="InterPro" id="IPR027417">
    <property type="entry name" value="P-loop_NTPase"/>
</dbReference>
<accession>A0A8J2YXW3</accession>
<keyword evidence="5" id="KW-0547">Nucleotide-binding</keyword>
<dbReference type="PANTHER" id="PTHR43297">
    <property type="entry name" value="OLIGOPEPTIDE TRANSPORT ATP-BINDING PROTEIN APPD"/>
    <property type="match status" value="1"/>
</dbReference>
<evidence type="ECO:0000256" key="7">
    <source>
        <dbReference type="ARBA" id="ARBA00023136"/>
    </source>
</evidence>
<evidence type="ECO:0000256" key="3">
    <source>
        <dbReference type="ARBA" id="ARBA00022448"/>
    </source>
</evidence>
<evidence type="ECO:0000256" key="5">
    <source>
        <dbReference type="ARBA" id="ARBA00022741"/>
    </source>
</evidence>
<keyword evidence="4" id="KW-1003">Cell membrane</keyword>
<comment type="similarity">
    <text evidence="2">Belongs to the ABC transporter superfamily.</text>
</comment>
<dbReference type="Pfam" id="PF00005">
    <property type="entry name" value="ABC_tran"/>
    <property type="match status" value="1"/>
</dbReference>
<organism evidence="9 10">
    <name type="scientific">Aliidongia dinghuensis</name>
    <dbReference type="NCBI Taxonomy" id="1867774"/>
    <lineage>
        <taxon>Bacteria</taxon>
        <taxon>Pseudomonadati</taxon>
        <taxon>Pseudomonadota</taxon>
        <taxon>Alphaproteobacteria</taxon>
        <taxon>Rhodospirillales</taxon>
        <taxon>Dongiaceae</taxon>
        <taxon>Aliidongia</taxon>
    </lineage>
</organism>
<dbReference type="SMART" id="SM00382">
    <property type="entry name" value="AAA"/>
    <property type="match status" value="1"/>
</dbReference>
<reference evidence="9" key="1">
    <citation type="journal article" date="2014" name="Int. J. Syst. Evol. Microbiol.">
        <title>Complete genome sequence of Corynebacterium casei LMG S-19264T (=DSM 44701T), isolated from a smear-ripened cheese.</title>
        <authorList>
            <consortium name="US DOE Joint Genome Institute (JGI-PGF)"/>
            <person name="Walter F."/>
            <person name="Albersmeier A."/>
            <person name="Kalinowski J."/>
            <person name="Ruckert C."/>
        </authorList>
    </citation>
    <scope>NUCLEOTIDE SEQUENCE</scope>
    <source>
        <strain evidence="9">CGMCC 1.15725</strain>
    </source>
</reference>
<dbReference type="SUPFAM" id="SSF52540">
    <property type="entry name" value="P-loop containing nucleoside triphosphate hydrolases"/>
    <property type="match status" value="1"/>
</dbReference>
<dbReference type="PROSITE" id="PS00211">
    <property type="entry name" value="ABC_TRANSPORTER_1"/>
    <property type="match status" value="1"/>
</dbReference>
<dbReference type="PANTHER" id="PTHR43297:SF2">
    <property type="entry name" value="DIPEPTIDE TRANSPORT ATP-BINDING PROTEIN DPPD"/>
    <property type="match status" value="1"/>
</dbReference>